<evidence type="ECO:0000313" key="5">
    <source>
        <dbReference type="Proteomes" id="UP000244910"/>
    </source>
</evidence>
<feature type="domain" description="SbsA Ig-like" evidence="2">
    <location>
        <begin position="570"/>
        <end position="673"/>
    </location>
</feature>
<accession>A0A2U8DKL6</accession>
<dbReference type="InterPro" id="IPR032812">
    <property type="entry name" value="SbsA_Ig"/>
</dbReference>
<name>A0A2U8DKL6_9CLOT</name>
<dbReference type="Proteomes" id="UP000244910">
    <property type="component" value="Chromosome"/>
</dbReference>
<keyword evidence="1" id="KW-0732">Signal</keyword>
<dbReference type="InterPro" id="IPR014755">
    <property type="entry name" value="Cu-Rt/internalin_Ig-like"/>
</dbReference>
<evidence type="ECO:0008006" key="6">
    <source>
        <dbReference type="Google" id="ProtNLM"/>
    </source>
</evidence>
<feature type="domain" description="S-layer protein SbsC C-terminal" evidence="3">
    <location>
        <begin position="1143"/>
        <end position="1225"/>
    </location>
</feature>
<dbReference type="Pfam" id="PF13205">
    <property type="entry name" value="Big_5"/>
    <property type="match status" value="1"/>
</dbReference>
<reference evidence="5" key="1">
    <citation type="submission" date="2017-04" db="EMBL/GenBank/DDBJ databases">
        <authorList>
            <person name="Song Y."/>
            <person name="Cho B.-K."/>
        </authorList>
    </citation>
    <scope>NUCLEOTIDE SEQUENCE [LARGE SCALE GENOMIC DNA]</scope>
    <source>
        <strain evidence="5">SL1</strain>
    </source>
</reference>
<evidence type="ECO:0000313" key="4">
    <source>
        <dbReference type="EMBL" id="AWI03128.1"/>
    </source>
</evidence>
<proteinExistence type="predicted"/>
<evidence type="ECO:0000256" key="1">
    <source>
        <dbReference type="ARBA" id="ARBA00022729"/>
    </source>
</evidence>
<feature type="domain" description="S-layer protein SbsC C-terminal" evidence="3">
    <location>
        <begin position="1242"/>
        <end position="1324"/>
    </location>
</feature>
<dbReference type="KEGG" id="cdrk:B9W14_00935"/>
<dbReference type="RefSeq" id="WP_108849430.1">
    <property type="nucleotide sequence ID" value="NZ_CP020953.1"/>
</dbReference>
<keyword evidence="5" id="KW-1185">Reference proteome</keyword>
<dbReference type="Pfam" id="PF18316">
    <property type="entry name" value="S-l_SbsC_C"/>
    <property type="match status" value="2"/>
</dbReference>
<dbReference type="Gene3D" id="2.60.40.1220">
    <property type="match status" value="4"/>
</dbReference>
<gene>
    <name evidence="4" type="ORF">B9W14_00935</name>
</gene>
<dbReference type="EMBL" id="CP020953">
    <property type="protein sequence ID" value="AWI03128.1"/>
    <property type="molecule type" value="Genomic_DNA"/>
</dbReference>
<dbReference type="OrthoDB" id="2077894at2"/>
<evidence type="ECO:0000259" key="3">
    <source>
        <dbReference type="Pfam" id="PF18316"/>
    </source>
</evidence>
<dbReference type="InterPro" id="IPR040751">
    <property type="entry name" value="SbsC_C"/>
</dbReference>
<evidence type="ECO:0000259" key="2">
    <source>
        <dbReference type="Pfam" id="PF13205"/>
    </source>
</evidence>
<protein>
    <recommendedName>
        <fullName evidence="6">SbsA Ig-like domain-containing protein</fullName>
    </recommendedName>
</protein>
<organism evidence="4 5">
    <name type="scientific">Clostridium drakei</name>
    <dbReference type="NCBI Taxonomy" id="332101"/>
    <lineage>
        <taxon>Bacteria</taxon>
        <taxon>Bacillati</taxon>
        <taxon>Bacillota</taxon>
        <taxon>Clostridia</taxon>
        <taxon>Eubacteriales</taxon>
        <taxon>Clostridiaceae</taxon>
        <taxon>Clostridium</taxon>
    </lineage>
</organism>
<sequence>MGSVSAITATSATVTLAAAQTTAPTADKFDVEVTPEGATAATKYAVKTVTPVDGDTTNTKFVLTFEDGKTLDKTQGNLKVNGQAPATKVVTGSEYDYDFKVPEIKNVEIRDDQHIVIHFSEKMDASAAPSTTVFNTYEFTKISDQTKLIGNVGDTADQTGVLAALSADKKSVTLTLGQKMVPATYTLKVKTGAAVKDIQNNANYKVYPGTEVTVTPTADQLTDKTAPAMTKAEYDSSTKQLKLTFDSAVKDSTFAQANVLFGGIALTASDVIIDTTPDDNVLTIQLSDATAAKLNLASGANVELKAVDGQSLADANGNEVSGTMAVSLQTPPTLADATATGTSFDEASRVLTIKFNEPVKLVDASLITLDNQADVAQALSKANDTIVAGTDGTDTIKIQLSKATYDNISDNTGKTIGLVVGAGAVKDLSDTPNKAISKVEVAYAQDTTAPVFATTGAATFNNRTGELVLSFSKPVIETVSTEANVKITDGTVTKSLADLKAGGGSVVVKDNTITVKVGTELANVKGWFDAGSKVIVFTTADGDVIDYAANGLKAIASTDAKAPVVTLKDEIAPQIVTPNAVGTLSSTKFSLKFNEAMDATSANTAANYKVYDQQNDKYIACTAVQLQSDNQTVVLTFAEALTVPNNDNYKIYVNNVKDASLNRIANDSTAAFTLGTADTTAPGVNKAEFTNKDANSIEVTYTKVVNPSDAENIANYVVKDGTTAYALTNAKVTSKVTAGVTVATITFDNVIPTAKSTLTLKVNNVKDLAGNVIKVAGDADTPATAVDDNFVTIAAKTGSIDSVAPTYVATILDMGGTANDKVILTFTKDVDTTSVMNPASYAVSSSTVTGLTVASVEKYDAATKQATLVLNKNVGTANDISFNVVANKIADKAGNYVAATAQTGLAAQDLTAPTLDTVTADAKLADKSDVITLKFNKDVYENTTGTALAPADLSKYFTVKVGNTTLTGSDLDAYFTELGSGSTFTLTTQSGKEIKNGDVITVTLNSGKVLYDASQNPVSSITKTVTATTTETALALGTGHTADGSKITLKLNHAIDPATLKADGSDFVVPGYIIKNAVLANTNQDVVLTLANAIPASTKINVSLADNANICDLVGSKLVISTPVEITSAAAATPAAALTATATQGSVTGSTAITATPTGTNTLVYKVSSTAVTTPNVGDTVSGTSALTSGADITGVDDTTNKYVAVYELDGSNKIVSFKLITLTSAEIKAATPAAALTATATQGSVTGSTAITATPTGTNTLVYKVSSTAVTTPNVGDTVSGTSALTSGADITGVDDTTNKYVAVYELDGSNKIVSFKLITLTSAEIK</sequence>